<accession>A0A9P3LCN8</accession>
<name>A0A9P3LCN8_9APHY</name>
<evidence type="ECO:0000313" key="1">
    <source>
        <dbReference type="EMBL" id="GJE89428.1"/>
    </source>
</evidence>
<dbReference type="AlphaFoldDB" id="A0A9P3LCN8"/>
<proteinExistence type="predicted"/>
<evidence type="ECO:0000313" key="2">
    <source>
        <dbReference type="Proteomes" id="UP000703269"/>
    </source>
</evidence>
<reference evidence="1 2" key="1">
    <citation type="submission" date="2021-08" db="EMBL/GenBank/DDBJ databases">
        <title>Draft Genome Sequence of Phanerochaete sordida strain YK-624.</title>
        <authorList>
            <person name="Mori T."/>
            <person name="Dohra H."/>
            <person name="Suzuki T."/>
            <person name="Kawagishi H."/>
            <person name="Hirai H."/>
        </authorList>
    </citation>
    <scope>NUCLEOTIDE SEQUENCE [LARGE SCALE GENOMIC DNA]</scope>
    <source>
        <strain evidence="1 2">YK-624</strain>
    </source>
</reference>
<dbReference type="OrthoDB" id="341421at2759"/>
<organism evidence="1 2">
    <name type="scientific">Phanerochaete sordida</name>
    <dbReference type="NCBI Taxonomy" id="48140"/>
    <lineage>
        <taxon>Eukaryota</taxon>
        <taxon>Fungi</taxon>
        <taxon>Dikarya</taxon>
        <taxon>Basidiomycota</taxon>
        <taxon>Agaricomycotina</taxon>
        <taxon>Agaricomycetes</taxon>
        <taxon>Polyporales</taxon>
        <taxon>Phanerochaetaceae</taxon>
        <taxon>Phanerochaete</taxon>
    </lineage>
</organism>
<gene>
    <name evidence="1" type="ORF">PsYK624_055290</name>
</gene>
<dbReference type="EMBL" id="BPQB01000012">
    <property type="protein sequence ID" value="GJE89428.1"/>
    <property type="molecule type" value="Genomic_DNA"/>
</dbReference>
<keyword evidence="2" id="KW-1185">Reference proteome</keyword>
<comment type="caution">
    <text evidence="1">The sequence shown here is derived from an EMBL/GenBank/DDBJ whole genome shotgun (WGS) entry which is preliminary data.</text>
</comment>
<dbReference type="Gene3D" id="6.10.140.2220">
    <property type="match status" value="1"/>
</dbReference>
<protein>
    <submittedName>
        <fullName evidence="1">Zinc finger MYND domain-containing protein</fullName>
    </submittedName>
</protein>
<sequence length="222" mass="23718">MPAHQWKREFTQCQHCFKSKGPGVTLSLCAGCKIDTYCVRGRVPPLLHTTPTLTHPQSKECQRAAWPTHKARCRAAQATRASIGDASAATLDALRAFTAKHRPVIAECGVRALADGGAADDGFLQIDVRRRPGEARAERAWAVEDVRVAPYASVPDAHAAQMRAVLAQRVPGTAGAFFAVVRDVESGLANSAPIGYTAASLGGEKMPWKQVLVRSLNAGLVV</sequence>
<dbReference type="Proteomes" id="UP000703269">
    <property type="component" value="Unassembled WGS sequence"/>
</dbReference>